<reference evidence="1" key="1">
    <citation type="submission" date="2014-11" db="EMBL/GenBank/DDBJ databases">
        <authorList>
            <person name="Amaro Gonzalez C."/>
        </authorList>
    </citation>
    <scope>NUCLEOTIDE SEQUENCE</scope>
</reference>
<evidence type="ECO:0000313" key="1">
    <source>
        <dbReference type="EMBL" id="JAH62325.1"/>
    </source>
</evidence>
<proteinExistence type="predicted"/>
<dbReference type="AlphaFoldDB" id="A0A0E9UAW7"/>
<protein>
    <submittedName>
        <fullName evidence="1">Uncharacterized protein</fullName>
    </submittedName>
</protein>
<reference evidence="1" key="2">
    <citation type="journal article" date="2015" name="Fish Shellfish Immunol.">
        <title>Early steps in the European eel (Anguilla anguilla)-Vibrio vulnificus interaction in the gills: Role of the RtxA13 toxin.</title>
        <authorList>
            <person name="Callol A."/>
            <person name="Pajuelo D."/>
            <person name="Ebbesson L."/>
            <person name="Teles M."/>
            <person name="MacKenzie S."/>
            <person name="Amaro C."/>
        </authorList>
    </citation>
    <scope>NUCLEOTIDE SEQUENCE</scope>
</reference>
<accession>A0A0E9UAW7</accession>
<dbReference type="EMBL" id="GBXM01046252">
    <property type="protein sequence ID" value="JAH62325.1"/>
    <property type="molecule type" value="Transcribed_RNA"/>
</dbReference>
<name>A0A0E9UAW7_ANGAN</name>
<organism evidence="1">
    <name type="scientific">Anguilla anguilla</name>
    <name type="common">European freshwater eel</name>
    <name type="synonym">Muraena anguilla</name>
    <dbReference type="NCBI Taxonomy" id="7936"/>
    <lineage>
        <taxon>Eukaryota</taxon>
        <taxon>Metazoa</taxon>
        <taxon>Chordata</taxon>
        <taxon>Craniata</taxon>
        <taxon>Vertebrata</taxon>
        <taxon>Euteleostomi</taxon>
        <taxon>Actinopterygii</taxon>
        <taxon>Neopterygii</taxon>
        <taxon>Teleostei</taxon>
        <taxon>Anguilliformes</taxon>
        <taxon>Anguillidae</taxon>
        <taxon>Anguilla</taxon>
    </lineage>
</organism>
<sequence length="22" mass="2421">MSLRARLIQGQFSPVCLLTLSS</sequence>